<feature type="compositionally biased region" description="Polar residues" evidence="11">
    <location>
        <begin position="440"/>
        <end position="449"/>
    </location>
</feature>
<comment type="similarity">
    <text evidence="1">Belongs to the protein kinase superfamily. NEK Ser/Thr protein kinase family. NIMA subfamily.</text>
</comment>
<dbReference type="OrthoDB" id="248923at2759"/>
<dbReference type="InterPro" id="IPR017441">
    <property type="entry name" value="Protein_kinase_ATP_BS"/>
</dbReference>
<feature type="compositionally biased region" description="Polar residues" evidence="11">
    <location>
        <begin position="543"/>
        <end position="554"/>
    </location>
</feature>
<evidence type="ECO:0000256" key="11">
    <source>
        <dbReference type="SAM" id="MobiDB-lite"/>
    </source>
</evidence>
<dbReference type="SUPFAM" id="SSF56112">
    <property type="entry name" value="Protein kinase-like (PK-like)"/>
    <property type="match status" value="1"/>
</dbReference>
<name>A0A443Q257_9MAGN</name>
<comment type="catalytic activity">
    <reaction evidence="9">
        <text>L-seryl-[protein] + ATP = O-phospho-L-seryl-[protein] + ADP + H(+)</text>
        <dbReference type="Rhea" id="RHEA:17989"/>
        <dbReference type="Rhea" id="RHEA-COMP:9863"/>
        <dbReference type="Rhea" id="RHEA-COMP:11604"/>
        <dbReference type="ChEBI" id="CHEBI:15378"/>
        <dbReference type="ChEBI" id="CHEBI:29999"/>
        <dbReference type="ChEBI" id="CHEBI:30616"/>
        <dbReference type="ChEBI" id="CHEBI:83421"/>
        <dbReference type="ChEBI" id="CHEBI:456216"/>
        <dbReference type="EC" id="2.7.11.1"/>
    </reaction>
</comment>
<dbReference type="InterPro" id="IPR011009">
    <property type="entry name" value="Kinase-like_dom_sf"/>
</dbReference>
<keyword evidence="4" id="KW-0808">Transferase</keyword>
<dbReference type="GO" id="GO:0004674">
    <property type="term" value="F:protein serine/threonine kinase activity"/>
    <property type="evidence" value="ECO:0007669"/>
    <property type="project" value="UniProtKB-KW"/>
</dbReference>
<dbReference type="Gene3D" id="1.10.510.10">
    <property type="entry name" value="Transferase(Phosphotransferase) domain 1"/>
    <property type="match status" value="1"/>
</dbReference>
<evidence type="ECO:0000256" key="3">
    <source>
        <dbReference type="ARBA" id="ARBA00022527"/>
    </source>
</evidence>
<keyword evidence="7 10" id="KW-0067">ATP-binding</keyword>
<dbReference type="PROSITE" id="PS00108">
    <property type="entry name" value="PROTEIN_KINASE_ST"/>
    <property type="match status" value="1"/>
</dbReference>
<feature type="region of interest" description="Disordered" evidence="11">
    <location>
        <begin position="724"/>
        <end position="745"/>
    </location>
</feature>
<comment type="caution">
    <text evidence="13">The sequence shown here is derived from an EMBL/GenBank/DDBJ whole genome shotgun (WGS) entry which is preliminary data.</text>
</comment>
<evidence type="ECO:0000313" key="13">
    <source>
        <dbReference type="EMBL" id="RWR97079.1"/>
    </source>
</evidence>
<evidence type="ECO:0000256" key="1">
    <source>
        <dbReference type="ARBA" id="ARBA00010886"/>
    </source>
</evidence>
<dbReference type="InterPro" id="IPR008271">
    <property type="entry name" value="Ser/Thr_kinase_AS"/>
</dbReference>
<dbReference type="Pfam" id="PF00069">
    <property type="entry name" value="Pkinase"/>
    <property type="match status" value="1"/>
</dbReference>
<feature type="region of interest" description="Disordered" evidence="11">
    <location>
        <begin position="623"/>
        <end position="652"/>
    </location>
</feature>
<dbReference type="Gene3D" id="3.30.200.20">
    <property type="entry name" value="Phosphorylase Kinase, domain 1"/>
    <property type="match status" value="1"/>
</dbReference>
<dbReference type="EC" id="2.7.11.1" evidence="2"/>
<dbReference type="STRING" id="337451.A0A443Q257"/>
<reference evidence="13 14" key="1">
    <citation type="journal article" date="2019" name="Nat. Plants">
        <title>Stout camphor tree genome fills gaps in understanding of flowering plant genome evolution.</title>
        <authorList>
            <person name="Chaw S.M."/>
            <person name="Liu Y.C."/>
            <person name="Wu Y.W."/>
            <person name="Wang H.Y."/>
            <person name="Lin C.I."/>
            <person name="Wu C.S."/>
            <person name="Ke H.M."/>
            <person name="Chang L.Y."/>
            <person name="Hsu C.Y."/>
            <person name="Yang H.T."/>
            <person name="Sudianto E."/>
            <person name="Hsu M.H."/>
            <person name="Wu K.P."/>
            <person name="Wang L.N."/>
            <person name="Leebens-Mack J.H."/>
            <person name="Tsai I.J."/>
        </authorList>
    </citation>
    <scope>NUCLEOTIDE SEQUENCE [LARGE SCALE GENOMIC DNA]</scope>
    <source>
        <strain evidence="14">cv. Chaw 1501</strain>
        <tissue evidence="13">Young leaves</tissue>
    </source>
</reference>
<dbReference type="GO" id="GO:0007017">
    <property type="term" value="P:microtubule-based process"/>
    <property type="evidence" value="ECO:0007669"/>
    <property type="project" value="TreeGrafter"/>
</dbReference>
<evidence type="ECO:0000256" key="6">
    <source>
        <dbReference type="ARBA" id="ARBA00022777"/>
    </source>
</evidence>
<dbReference type="FunFam" id="3.30.200.20:FF:000108">
    <property type="entry name" value="Serine/threonine-protein kinase Nek2"/>
    <property type="match status" value="1"/>
</dbReference>
<accession>A0A443Q257</accession>
<dbReference type="CDD" id="cd08215">
    <property type="entry name" value="STKc_Nek"/>
    <property type="match status" value="1"/>
</dbReference>
<feature type="region of interest" description="Disordered" evidence="11">
    <location>
        <begin position="405"/>
        <end position="519"/>
    </location>
</feature>
<evidence type="ECO:0000256" key="7">
    <source>
        <dbReference type="ARBA" id="ARBA00022840"/>
    </source>
</evidence>
<evidence type="ECO:0000256" key="9">
    <source>
        <dbReference type="ARBA" id="ARBA00048679"/>
    </source>
</evidence>
<feature type="domain" description="Protein kinase" evidence="12">
    <location>
        <begin position="8"/>
        <end position="262"/>
    </location>
</feature>
<dbReference type="PROSITE" id="PS50011">
    <property type="entry name" value="PROTEIN_KINASE_DOM"/>
    <property type="match status" value="1"/>
</dbReference>
<dbReference type="InterPro" id="IPR000719">
    <property type="entry name" value="Prot_kinase_dom"/>
</dbReference>
<keyword evidence="5 10" id="KW-0547">Nucleotide-binding</keyword>
<dbReference type="InterPro" id="IPR050660">
    <property type="entry name" value="NEK_Ser/Thr_kinase"/>
</dbReference>
<evidence type="ECO:0000256" key="4">
    <source>
        <dbReference type="ARBA" id="ARBA00022679"/>
    </source>
</evidence>
<evidence type="ECO:0000256" key="10">
    <source>
        <dbReference type="PROSITE-ProRule" id="PRU10141"/>
    </source>
</evidence>
<sequence length="984" mass="108327">MESRMDHYEIMEQIGRGAFGAAILVNHKMERKKYVLKKIRLARQTDRCRRSAHQEMALIARIQHPFIVEFKEAWVEKGCYVCIVTGYCEGGDMAELMKKSNGASFPEEKLCKWFTQLLLAVEYLHSNFVLHRDLKCSNIFLTKDQDIRLGDFGLAKTLKADDLASSVVGTPNYMCPELLADIPYGFKSDIWSLGCCMYEMAAHRPAFKAFDMAGLISKINRSSIGPLPACYSSSLKTLIKSMLRKNPEHRPTASEILRHPYLQPFVDQYRGSSDIVACSPEKPISTVRTRHKHMSESQNSSLSSSDKDSLHSNEKNTSGSAPNSDHKAIDTDMTLTDDGVECDNSCVRLPVADEYLPNDEHGNGIFAVGTDELDATRSAHDHQKPVSEPKQPRIKSILMALKEEGRVRENSSPVRGTRVKSGGVSSQKANAEASPKMPKHNSNIPSSIKHNADTPAVIPAKPNGDPVKRTQGSHPMKHLLPISESSPKSKPRYEGTSPSGPIKQVPEEGGSSKLRQKPPLSYMARRSSLLVQAKPSGFDIPNPVSNGTKLTQCESSHEPEAPNPISTGVKQALIDPIQVSTKIPVESLRVKQLDVSNSKPLKKPLQSSEELCKVVPSTTLKEHNDTVAVNPIDNHRERHTSSNYSEPDLPSSTASYKHTTYENQSVASHRPYYRSVSCSVESSDTIDDLHDSLLPSNHEVSSKPDQELPIPIVKQECICKDNSSVSSPVRSDLMPELSLSSGPPGDDKFTVREFLSSVTDVASTAVSNTPRNLPQEKGPTLPSHMVEKPMAAHLTPAFDDVIHVIRHSSFRVGSEQPVMETVEMGVQNMDVGKLLNVVREEADIRNMAPVAVKPSNCSEAVAVKSNFSETLSDKDMDVRNTTPRSPKLSCSDTVKSNSSEATSGPKEEESSTQETLDVKSFRQRAEALEGLLELSADLLQQSRLEELSVVLKPFGKDKVSPRETAIWLAKSLKGMMIEDAGRSA</sequence>
<evidence type="ECO:0000256" key="5">
    <source>
        <dbReference type="ARBA" id="ARBA00022741"/>
    </source>
</evidence>
<feature type="region of interest" description="Disordered" evidence="11">
    <location>
        <begin position="286"/>
        <end position="330"/>
    </location>
</feature>
<dbReference type="SMART" id="SM00220">
    <property type="entry name" value="S_TKc"/>
    <property type="match status" value="1"/>
</dbReference>
<feature type="region of interest" description="Disordered" evidence="11">
    <location>
        <begin position="534"/>
        <end position="567"/>
    </location>
</feature>
<dbReference type="PROSITE" id="PS00107">
    <property type="entry name" value="PROTEIN_KINASE_ATP"/>
    <property type="match status" value="1"/>
</dbReference>
<gene>
    <name evidence="13" type="ORF">CKAN_02648900</name>
</gene>
<feature type="compositionally biased region" description="Basic and acidic residues" evidence="11">
    <location>
        <begin position="305"/>
        <end position="314"/>
    </location>
</feature>
<dbReference type="AlphaFoldDB" id="A0A443Q257"/>
<dbReference type="GO" id="GO:0005524">
    <property type="term" value="F:ATP binding"/>
    <property type="evidence" value="ECO:0007669"/>
    <property type="project" value="UniProtKB-UniRule"/>
</dbReference>
<dbReference type="FunFam" id="1.10.510.10:FF:000504">
    <property type="entry name" value="Serine/threonine-protein kinase Nek5"/>
    <property type="match status" value="1"/>
</dbReference>
<keyword evidence="6 13" id="KW-0418">Kinase</keyword>
<dbReference type="PANTHER" id="PTHR43671">
    <property type="entry name" value="SERINE/THREONINE-PROTEIN KINASE NEK"/>
    <property type="match status" value="1"/>
</dbReference>
<evidence type="ECO:0000313" key="14">
    <source>
        <dbReference type="Proteomes" id="UP000283530"/>
    </source>
</evidence>
<evidence type="ECO:0000256" key="8">
    <source>
        <dbReference type="ARBA" id="ARBA00047899"/>
    </source>
</evidence>
<keyword evidence="14" id="KW-1185">Reference proteome</keyword>
<organism evidence="13 14">
    <name type="scientific">Cinnamomum micranthum f. kanehirae</name>
    <dbReference type="NCBI Taxonomy" id="337451"/>
    <lineage>
        <taxon>Eukaryota</taxon>
        <taxon>Viridiplantae</taxon>
        <taxon>Streptophyta</taxon>
        <taxon>Embryophyta</taxon>
        <taxon>Tracheophyta</taxon>
        <taxon>Spermatophyta</taxon>
        <taxon>Magnoliopsida</taxon>
        <taxon>Magnoliidae</taxon>
        <taxon>Laurales</taxon>
        <taxon>Lauraceae</taxon>
        <taxon>Cinnamomum</taxon>
    </lineage>
</organism>
<dbReference type="PANTHER" id="PTHR43671:SF98">
    <property type="entry name" value="SERINE_THREONINE-PROTEIN KINASE NEK11"/>
    <property type="match status" value="1"/>
</dbReference>
<feature type="region of interest" description="Disordered" evidence="11">
    <location>
        <begin position="874"/>
        <end position="917"/>
    </location>
</feature>
<feature type="compositionally biased region" description="Polar residues" evidence="11">
    <location>
        <begin position="641"/>
        <end position="652"/>
    </location>
</feature>
<feature type="compositionally biased region" description="Polar residues" evidence="11">
    <location>
        <begin position="879"/>
        <end position="902"/>
    </location>
</feature>
<comment type="catalytic activity">
    <reaction evidence="8">
        <text>L-threonyl-[protein] + ATP = O-phospho-L-threonyl-[protein] + ADP + H(+)</text>
        <dbReference type="Rhea" id="RHEA:46608"/>
        <dbReference type="Rhea" id="RHEA-COMP:11060"/>
        <dbReference type="Rhea" id="RHEA-COMP:11605"/>
        <dbReference type="ChEBI" id="CHEBI:15378"/>
        <dbReference type="ChEBI" id="CHEBI:30013"/>
        <dbReference type="ChEBI" id="CHEBI:30616"/>
        <dbReference type="ChEBI" id="CHEBI:61977"/>
        <dbReference type="ChEBI" id="CHEBI:456216"/>
        <dbReference type="EC" id="2.7.11.1"/>
    </reaction>
</comment>
<keyword evidence="3" id="KW-0723">Serine/threonine-protein kinase</keyword>
<feature type="binding site" evidence="10">
    <location>
        <position position="37"/>
    </location>
    <ligand>
        <name>ATP</name>
        <dbReference type="ChEBI" id="CHEBI:30616"/>
    </ligand>
</feature>
<dbReference type="EMBL" id="QPKB01000012">
    <property type="protein sequence ID" value="RWR97079.1"/>
    <property type="molecule type" value="Genomic_DNA"/>
</dbReference>
<evidence type="ECO:0000256" key="2">
    <source>
        <dbReference type="ARBA" id="ARBA00012513"/>
    </source>
</evidence>
<proteinExistence type="inferred from homology"/>
<dbReference type="GO" id="GO:0055028">
    <property type="term" value="C:cortical microtubule"/>
    <property type="evidence" value="ECO:0007669"/>
    <property type="project" value="TreeGrafter"/>
</dbReference>
<dbReference type="Proteomes" id="UP000283530">
    <property type="component" value="Unassembled WGS sequence"/>
</dbReference>
<evidence type="ECO:0000259" key="12">
    <source>
        <dbReference type="PROSITE" id="PS50011"/>
    </source>
</evidence>
<protein>
    <recommendedName>
        <fullName evidence="2">non-specific serine/threonine protein kinase</fullName>
        <ecNumber evidence="2">2.7.11.1</ecNumber>
    </recommendedName>
</protein>